<organism evidence="3">
    <name type="scientific">Xenopus tropicalis</name>
    <name type="common">Western clawed frog</name>
    <name type="synonym">Silurana tropicalis</name>
    <dbReference type="NCBI Taxonomy" id="8364"/>
    <lineage>
        <taxon>Eukaryota</taxon>
        <taxon>Metazoa</taxon>
        <taxon>Chordata</taxon>
        <taxon>Craniata</taxon>
        <taxon>Vertebrata</taxon>
        <taxon>Euteleostomi</taxon>
        <taxon>Amphibia</taxon>
        <taxon>Batrachia</taxon>
        <taxon>Anura</taxon>
        <taxon>Pipoidea</taxon>
        <taxon>Pipidae</taxon>
        <taxon>Xenopodinae</taxon>
        <taxon>Xenopus</taxon>
        <taxon>Silurana</taxon>
    </lineage>
</organism>
<evidence type="ECO:0000313" key="3">
    <source>
        <dbReference type="Ensembl" id="ENSXETP00000084515"/>
    </source>
</evidence>
<dbReference type="InParanoid" id="A0A6I8RG80"/>
<protein>
    <submittedName>
        <fullName evidence="3">Uncharacterized protein</fullName>
    </submittedName>
</protein>
<dbReference type="Pfam" id="PF03645">
    <property type="entry name" value="Tctex-1"/>
    <property type="match status" value="1"/>
</dbReference>
<feature type="compositionally biased region" description="Polar residues" evidence="2">
    <location>
        <begin position="25"/>
        <end position="34"/>
    </location>
</feature>
<name>A0A6I8RG80_XENTR</name>
<sequence>MLAPEYARSQREPLTEWLDTWDQRYGTSGNTDTSVRLGRGTHTMASKPEGKRASVASMTNLGKRDSLEKPLQPPLRGKASLGKVSFSNQSSWSLSGLLAAQRMTKNLKEKRALKGAKKTEIVEPQPPSFASHPSEKIQVTAMKQVLESYLPERLGTITYNPASAPSLVKEVSEEVKGRVKRVLPTRYKALCVVTLGERGQEDIAVVSRCLWDSHSDSYVAHVYENSSLFCVVAVYAVYCE</sequence>
<dbReference type="AlphaFoldDB" id="A0A6I8RG80"/>
<dbReference type="Gene3D" id="3.30.1140.40">
    <property type="entry name" value="Tctex-1"/>
    <property type="match status" value="1"/>
</dbReference>
<dbReference type="Ensembl" id="ENSXETT00000085315">
    <property type="protein sequence ID" value="ENSXETP00000084515"/>
    <property type="gene ID" value="ENSXETG00000039465"/>
</dbReference>
<dbReference type="InterPro" id="IPR005334">
    <property type="entry name" value="Tctex-1-like"/>
</dbReference>
<feature type="region of interest" description="Disordered" evidence="2">
    <location>
        <begin position="23"/>
        <end position="54"/>
    </location>
</feature>
<dbReference type="InterPro" id="IPR038586">
    <property type="entry name" value="Tctex-1-like_sf"/>
</dbReference>
<proteinExistence type="inferred from homology"/>
<dbReference type="GeneTree" id="ENSGT00940000162474"/>
<evidence type="ECO:0000256" key="2">
    <source>
        <dbReference type="SAM" id="MobiDB-lite"/>
    </source>
</evidence>
<dbReference type="CDD" id="cd21451">
    <property type="entry name" value="DLC-like_TCTEX1D"/>
    <property type="match status" value="1"/>
</dbReference>
<dbReference type="Bgee" id="ENSXETG00000039465">
    <property type="expression patterns" value="Expressed in digestive system element and 4 other cell types or tissues"/>
</dbReference>
<reference evidence="3" key="1">
    <citation type="journal article" date="2010" name="Science">
        <title>The genome of the Western clawed frog Xenopus tropicalis.</title>
        <authorList>
            <person name="Hellsten U."/>
            <person name="Harland R.M."/>
            <person name="Gilchrist M.J."/>
            <person name="Hendrix D."/>
            <person name="Jurka J."/>
            <person name="Kapitonov V."/>
            <person name="Ovcharenko I."/>
            <person name="Putnam N.H."/>
            <person name="Shu S."/>
            <person name="Taher L."/>
            <person name="Blitz I.L."/>
            <person name="Blumberg B."/>
            <person name="Dichmann D.S."/>
            <person name="Dubchak I."/>
            <person name="Amaya E."/>
            <person name="Detter J.C."/>
            <person name="Fletcher R."/>
            <person name="Gerhard D.S."/>
            <person name="Goodstein D."/>
            <person name="Graves T."/>
            <person name="Grigoriev I.V."/>
            <person name="Grimwood J."/>
            <person name="Kawashima T."/>
            <person name="Lindquist E."/>
            <person name="Lucas S.M."/>
            <person name="Mead P.E."/>
            <person name="Mitros T."/>
            <person name="Ogino H."/>
            <person name="Ohta Y."/>
            <person name="Poliakov A.V."/>
            <person name="Pollet N."/>
            <person name="Robert J."/>
            <person name="Salamov A."/>
            <person name="Sater A.K."/>
            <person name="Schmutz J."/>
            <person name="Terry A."/>
            <person name="Vize P.D."/>
            <person name="Warren W.C."/>
            <person name="Wells D."/>
            <person name="Wills A."/>
            <person name="Wilson R.K."/>
            <person name="Zimmerman L.B."/>
            <person name="Zorn A.M."/>
            <person name="Grainger R."/>
            <person name="Grammer T."/>
            <person name="Khokha M.K."/>
            <person name="Richardson P.M."/>
            <person name="Rokhsar D.S."/>
        </authorList>
    </citation>
    <scope>NUCLEOTIDE SEQUENCE [LARGE SCALE GENOMIC DNA]</scope>
    <source>
        <strain evidence="3">Nigerian</strain>
    </source>
</reference>
<comment type="similarity">
    <text evidence="1">Belongs to the dynein light chain Tctex-type family.</text>
</comment>
<evidence type="ECO:0000256" key="1">
    <source>
        <dbReference type="ARBA" id="ARBA00005361"/>
    </source>
</evidence>
<reference evidence="3" key="2">
    <citation type="submission" date="2020-05" db="UniProtKB">
        <authorList>
            <consortium name="Ensembl"/>
        </authorList>
    </citation>
    <scope>IDENTIFICATION</scope>
</reference>
<dbReference type="PANTHER" id="PTHR21255:SF61">
    <property type="entry name" value="TCTEX1 DOMAIN CONTAINING 1"/>
    <property type="match status" value="1"/>
</dbReference>
<accession>A0A6I8RG80</accession>
<dbReference type="PANTHER" id="PTHR21255">
    <property type="entry name" value="T-COMPLEX-ASSOCIATED-TESTIS-EXPRESSED 1/ DYNEIN LIGHT CHAIN"/>
    <property type="match status" value="1"/>
</dbReference>